<keyword evidence="2" id="KW-1277">Toxin-antitoxin system</keyword>
<feature type="compositionally biased region" description="Basic and acidic residues" evidence="3">
    <location>
        <begin position="86"/>
        <end position="96"/>
    </location>
</feature>
<comment type="similarity">
    <text evidence="1">Belongs to the ParD antitoxin family.</text>
</comment>
<dbReference type="AlphaFoldDB" id="A0AB72U8A2"/>
<dbReference type="KEGG" id="txi:TH3_01275"/>
<dbReference type="Pfam" id="PF03693">
    <property type="entry name" value="ParD_antitoxin"/>
    <property type="match status" value="1"/>
</dbReference>
<sequence length="102" mass="11463">MPTRNVNLTDDQDAFVEKMVRAGKYQNASEAMRDAVRGLQQRWKEDELKLELLRKSIDTGIADLENGDYEDMDDASLEGWLAPPEKTTDKTTDKTNGKTVGA</sequence>
<dbReference type="PANTHER" id="PTHR36582">
    <property type="entry name" value="ANTITOXIN PARD"/>
    <property type="match status" value="1"/>
</dbReference>
<dbReference type="InterPro" id="IPR038296">
    <property type="entry name" value="ParD_sf"/>
</dbReference>
<dbReference type="PANTHER" id="PTHR36582:SF2">
    <property type="entry name" value="ANTITOXIN PARD"/>
    <property type="match status" value="1"/>
</dbReference>
<accession>A0AB72U8A2</accession>
<feature type="region of interest" description="Disordered" evidence="3">
    <location>
        <begin position="64"/>
        <end position="102"/>
    </location>
</feature>
<organism evidence="4 5">
    <name type="scientific">Thalassospira xiamenensis M-5 = DSM 17429</name>
    <dbReference type="NCBI Taxonomy" id="1123366"/>
    <lineage>
        <taxon>Bacteria</taxon>
        <taxon>Pseudomonadati</taxon>
        <taxon>Pseudomonadota</taxon>
        <taxon>Alphaproteobacteria</taxon>
        <taxon>Rhodospirillales</taxon>
        <taxon>Thalassospiraceae</taxon>
        <taxon>Thalassospira</taxon>
    </lineage>
</organism>
<dbReference type="SUPFAM" id="SSF47598">
    <property type="entry name" value="Ribbon-helix-helix"/>
    <property type="match status" value="1"/>
</dbReference>
<gene>
    <name evidence="4" type="ORF">TH3_01275</name>
</gene>
<evidence type="ECO:0000313" key="4">
    <source>
        <dbReference type="EMBL" id="AJD50381.1"/>
    </source>
</evidence>
<dbReference type="Gene3D" id="6.10.10.120">
    <property type="entry name" value="Antitoxin ParD1-like"/>
    <property type="match status" value="1"/>
</dbReference>
<evidence type="ECO:0000313" key="5">
    <source>
        <dbReference type="Proteomes" id="UP000007127"/>
    </source>
</evidence>
<evidence type="ECO:0000256" key="1">
    <source>
        <dbReference type="ARBA" id="ARBA00008580"/>
    </source>
</evidence>
<dbReference type="InterPro" id="IPR010985">
    <property type="entry name" value="Ribbon_hlx_hlx"/>
</dbReference>
<name>A0AB72U8A2_9PROT</name>
<dbReference type="GO" id="GO:0006355">
    <property type="term" value="P:regulation of DNA-templated transcription"/>
    <property type="evidence" value="ECO:0007669"/>
    <property type="project" value="InterPro"/>
</dbReference>
<evidence type="ECO:0000256" key="3">
    <source>
        <dbReference type="SAM" id="MobiDB-lite"/>
    </source>
</evidence>
<dbReference type="CDD" id="cd22231">
    <property type="entry name" value="RHH_NikR_HicB-like"/>
    <property type="match status" value="1"/>
</dbReference>
<evidence type="ECO:0000256" key="2">
    <source>
        <dbReference type="ARBA" id="ARBA00022649"/>
    </source>
</evidence>
<proteinExistence type="inferred from homology"/>
<protein>
    <submittedName>
        <fullName evidence="4">CopG/Arc/MetJ family transcriptional regulator</fullName>
    </submittedName>
</protein>
<dbReference type="Proteomes" id="UP000007127">
    <property type="component" value="Chromosome"/>
</dbReference>
<dbReference type="NCBIfam" id="TIGR02606">
    <property type="entry name" value="antidote_CC2985"/>
    <property type="match status" value="1"/>
</dbReference>
<reference evidence="4 5" key="1">
    <citation type="journal article" date="2012" name="J. Bacteriol.">
        <title>Genome sequence of Thalassospira xiamenensis type strain M-5.</title>
        <authorList>
            <person name="Lai Q."/>
            <person name="Shao Z."/>
        </authorList>
    </citation>
    <scope>NUCLEOTIDE SEQUENCE [LARGE SCALE GENOMIC DNA]</scope>
    <source>
        <strain evidence="4 5">M-5</strain>
    </source>
</reference>
<dbReference type="GeneID" id="31925962"/>
<dbReference type="RefSeq" id="WP_007089209.1">
    <property type="nucleotide sequence ID" value="NZ_CP004388.1"/>
</dbReference>
<dbReference type="InterPro" id="IPR022789">
    <property type="entry name" value="ParD"/>
</dbReference>
<dbReference type="EMBL" id="CP004388">
    <property type="protein sequence ID" value="AJD50381.1"/>
    <property type="molecule type" value="Genomic_DNA"/>
</dbReference>
<feature type="compositionally biased region" description="Acidic residues" evidence="3">
    <location>
        <begin position="65"/>
        <end position="76"/>
    </location>
</feature>